<feature type="transmembrane region" description="Helical" evidence="1">
    <location>
        <begin position="70"/>
        <end position="90"/>
    </location>
</feature>
<dbReference type="Proteomes" id="UP000518316">
    <property type="component" value="Unassembled WGS sequence"/>
</dbReference>
<feature type="transmembrane region" description="Helical" evidence="1">
    <location>
        <begin position="6"/>
        <end position="24"/>
    </location>
</feature>
<gene>
    <name evidence="2" type="ORF">H5S40_03130</name>
</gene>
<reference evidence="2 3" key="1">
    <citation type="submission" date="2020-07" db="EMBL/GenBank/DDBJ databases">
        <title>Description of Limosilactobacillus balticus sp. nov., Limosilactobacillus agrestis sp. nov., Limosilactobacillus albertensis sp. nov., Limosilactobacillus rudii sp. nov., Limosilactobacillus fastidiosus sp. nov., five novel Limosilactobacillus species isolated from the vertebrate gastrointestinal tract, and proposal of 6 subspecies of Limosilactobacillus reuteri adapted to the gastrointestinal tract of specific vertebrate hosts.</title>
        <authorList>
            <person name="Li F."/>
            <person name="Cheng C."/>
            <person name="Zheng J."/>
            <person name="Quevedo R.M."/>
            <person name="Li J."/>
            <person name="Roos S."/>
            <person name="Gaenzle M.G."/>
            <person name="Walter J."/>
        </authorList>
    </citation>
    <scope>NUCLEOTIDE SEQUENCE [LARGE SCALE GENOMIC DNA]</scope>
    <source>
        <strain evidence="2 3">RRLNB_1_1</strain>
    </source>
</reference>
<dbReference type="RefSeq" id="WP_182597816.1">
    <property type="nucleotide sequence ID" value="NZ_JACIVC010000046.1"/>
</dbReference>
<evidence type="ECO:0000313" key="2">
    <source>
        <dbReference type="EMBL" id="MBB1069152.1"/>
    </source>
</evidence>
<accession>A0A7W3TQQ3</accession>
<keyword evidence="3" id="KW-1185">Reference proteome</keyword>
<keyword evidence="1" id="KW-1133">Transmembrane helix</keyword>
<feature type="transmembrane region" description="Helical" evidence="1">
    <location>
        <begin position="118"/>
        <end position="142"/>
    </location>
</feature>
<dbReference type="EMBL" id="JACIVC010000046">
    <property type="protein sequence ID" value="MBB1069152.1"/>
    <property type="molecule type" value="Genomic_DNA"/>
</dbReference>
<keyword evidence="1" id="KW-0812">Transmembrane</keyword>
<sequence>MIRVVFLIVLFVFNVWGLYKYVQLQIDPSDALEALKKLSNKEAKLTSNFLIVMIGVVYAVILSLNSLIVSSYFLTITLIICAAIELCLIFPRIHRSTELYSGSVEEVTKKYLANLKSFYSVISFIWNIAETGIIGATIYLILKELA</sequence>
<name>A0A7W3TQQ3_9LACO</name>
<organism evidence="2 3">
    <name type="scientific">Limosilactobacillus albertensis</name>
    <dbReference type="NCBI Taxonomy" id="2759752"/>
    <lineage>
        <taxon>Bacteria</taxon>
        <taxon>Bacillati</taxon>
        <taxon>Bacillota</taxon>
        <taxon>Bacilli</taxon>
        <taxon>Lactobacillales</taxon>
        <taxon>Lactobacillaceae</taxon>
        <taxon>Limosilactobacillus</taxon>
    </lineage>
</organism>
<evidence type="ECO:0000313" key="3">
    <source>
        <dbReference type="Proteomes" id="UP000518316"/>
    </source>
</evidence>
<protein>
    <submittedName>
        <fullName evidence="2">Uncharacterized protein</fullName>
    </submittedName>
</protein>
<evidence type="ECO:0000256" key="1">
    <source>
        <dbReference type="SAM" id="Phobius"/>
    </source>
</evidence>
<proteinExistence type="predicted"/>
<keyword evidence="1" id="KW-0472">Membrane</keyword>
<dbReference type="AlphaFoldDB" id="A0A7W3TQQ3"/>
<feature type="transmembrane region" description="Helical" evidence="1">
    <location>
        <begin position="45"/>
        <end position="64"/>
    </location>
</feature>
<comment type="caution">
    <text evidence="2">The sequence shown here is derived from an EMBL/GenBank/DDBJ whole genome shotgun (WGS) entry which is preliminary data.</text>
</comment>